<keyword evidence="3" id="KW-1134">Transmembrane beta strand</keyword>
<keyword evidence="6 7" id="KW-0998">Cell outer membrane</keyword>
<keyword evidence="4" id="KW-0812">Transmembrane</keyword>
<dbReference type="SUPFAM" id="SSF56954">
    <property type="entry name" value="Outer membrane efflux proteins (OEP)"/>
    <property type="match status" value="1"/>
</dbReference>
<dbReference type="GO" id="GO:1990281">
    <property type="term" value="C:efflux pump complex"/>
    <property type="evidence" value="ECO:0007669"/>
    <property type="project" value="TreeGrafter"/>
</dbReference>
<dbReference type="Gene3D" id="1.20.1600.10">
    <property type="entry name" value="Outer membrane efflux proteins (OEP)"/>
    <property type="match status" value="1"/>
</dbReference>
<sequence>MNARRMMQRIAVTGIVLAFALPALAFDPLLAQRGIPTNPVAGMELNMTPDEQACDFGAREQPLSLREAIARGLCNNPKTRAAWASVKAQAAAVGVARAAFLPTISGNWQGVRDNAETRVSGEPQLSSNTAATIRSASVDLNWVLFDFGGRAAALNSASDLLAAARATQDAAVLAEFATIARDYYAAQAAQGALAAASEIERMTREIVVAAEARVDRGVAPVTDALQAQTQHDDAVFNLTKAEGDTQTALGTLASDMGLNPNVPLAVLSVTENASPDETFSRSVAAMIDDVKRAHPRVLAAQAQFESANAAIAQTRAQGLPNVSLIAKYSRNNQPTSLGLGVQTFPATGRDAYIGVQVSIPFFEGFGRHYQIRQAEAEAERQRDAAAETQQQVALDVWAGYQTLRTATRNAMHSETALAIARRSFDAAEHRYRAGVGNILEVLNTQTSLATAQQRRVQTLADWHNAKLQLASRLGRLDMNSVGDE</sequence>
<dbReference type="GO" id="GO:0015288">
    <property type="term" value="F:porin activity"/>
    <property type="evidence" value="ECO:0007669"/>
    <property type="project" value="TreeGrafter"/>
</dbReference>
<evidence type="ECO:0000313" key="9">
    <source>
        <dbReference type="Proteomes" id="UP000199365"/>
    </source>
</evidence>
<protein>
    <recommendedName>
        <fullName evidence="7">Protein CyaE</fullName>
    </recommendedName>
</protein>
<comment type="subcellular location">
    <subcellularLocation>
        <location evidence="7">Cell outer membrane</location>
        <topology evidence="7">Peripheral membrane protein</topology>
    </subcellularLocation>
</comment>
<organism evidence="8 9">
    <name type="scientific">Paraburkholderia tuberum</name>
    <dbReference type="NCBI Taxonomy" id="157910"/>
    <lineage>
        <taxon>Bacteria</taxon>
        <taxon>Pseudomonadati</taxon>
        <taxon>Pseudomonadota</taxon>
        <taxon>Betaproteobacteria</taxon>
        <taxon>Burkholderiales</taxon>
        <taxon>Burkholderiaceae</taxon>
        <taxon>Paraburkholderia</taxon>
    </lineage>
</organism>
<dbReference type="AlphaFoldDB" id="A0A1H1KDG2"/>
<dbReference type="InterPro" id="IPR051906">
    <property type="entry name" value="TolC-like"/>
</dbReference>
<dbReference type="PANTHER" id="PTHR30026">
    <property type="entry name" value="OUTER MEMBRANE PROTEIN TOLC"/>
    <property type="match status" value="1"/>
</dbReference>
<dbReference type="PIRSF" id="PIRSF001892">
    <property type="entry name" value="CyaE"/>
    <property type="match status" value="1"/>
</dbReference>
<dbReference type="InterPro" id="IPR003423">
    <property type="entry name" value="OMP_efflux"/>
</dbReference>
<evidence type="ECO:0000256" key="4">
    <source>
        <dbReference type="ARBA" id="ARBA00022692"/>
    </source>
</evidence>
<comment type="similarity">
    <text evidence="1 7">Belongs to the outer membrane factor (OMF) (TC 1.B.17) family.</text>
</comment>
<keyword evidence="7" id="KW-0354">Hemolysis</keyword>
<dbReference type="Pfam" id="PF02321">
    <property type="entry name" value="OEP"/>
    <property type="match status" value="2"/>
</dbReference>
<keyword evidence="7" id="KW-0204">Cytolysis</keyword>
<evidence type="ECO:0000256" key="2">
    <source>
        <dbReference type="ARBA" id="ARBA00022448"/>
    </source>
</evidence>
<dbReference type="PANTHER" id="PTHR30026:SF20">
    <property type="entry name" value="OUTER MEMBRANE PROTEIN TOLC"/>
    <property type="match status" value="1"/>
</dbReference>
<dbReference type="STRING" id="157910.SAMN05445850_7280"/>
<reference evidence="9" key="1">
    <citation type="submission" date="2016-10" db="EMBL/GenBank/DDBJ databases">
        <authorList>
            <person name="Varghese N."/>
            <person name="Submissions S."/>
        </authorList>
    </citation>
    <scope>NUCLEOTIDE SEQUENCE [LARGE SCALE GENOMIC DNA]</scope>
    <source>
        <strain evidence="9">DUS833</strain>
    </source>
</reference>
<dbReference type="GO" id="GO:0031640">
    <property type="term" value="P:killing of cells of another organism"/>
    <property type="evidence" value="ECO:0007669"/>
    <property type="project" value="UniProtKB-KW"/>
</dbReference>
<dbReference type="Proteomes" id="UP000199365">
    <property type="component" value="Unassembled WGS sequence"/>
</dbReference>
<evidence type="ECO:0000256" key="7">
    <source>
        <dbReference type="PIRNR" id="PIRNR001892"/>
    </source>
</evidence>
<evidence type="ECO:0000256" key="5">
    <source>
        <dbReference type="ARBA" id="ARBA00023136"/>
    </source>
</evidence>
<dbReference type="EMBL" id="FNKX01000003">
    <property type="protein sequence ID" value="SDR60371.1"/>
    <property type="molecule type" value="Genomic_DNA"/>
</dbReference>
<name>A0A1H1KDG2_9BURK</name>
<dbReference type="GO" id="GO:0009279">
    <property type="term" value="C:cell outer membrane"/>
    <property type="evidence" value="ECO:0007669"/>
    <property type="project" value="UniProtKB-SubCell"/>
</dbReference>
<proteinExistence type="inferred from homology"/>
<evidence type="ECO:0000256" key="3">
    <source>
        <dbReference type="ARBA" id="ARBA00022452"/>
    </source>
</evidence>
<keyword evidence="5 7" id="KW-0472">Membrane</keyword>
<dbReference type="GO" id="GO:0015562">
    <property type="term" value="F:efflux transmembrane transporter activity"/>
    <property type="evidence" value="ECO:0007669"/>
    <property type="project" value="InterPro"/>
</dbReference>
<evidence type="ECO:0000256" key="6">
    <source>
        <dbReference type="ARBA" id="ARBA00023237"/>
    </source>
</evidence>
<evidence type="ECO:0000313" key="8">
    <source>
        <dbReference type="EMBL" id="SDR60371.1"/>
    </source>
</evidence>
<accession>A0A1H1KDG2</accession>
<dbReference type="RefSeq" id="WP_244144946.1">
    <property type="nucleotide sequence ID" value="NZ_FNKX01000003.1"/>
</dbReference>
<keyword evidence="2 7" id="KW-0813">Transport</keyword>
<evidence type="ECO:0000256" key="1">
    <source>
        <dbReference type="ARBA" id="ARBA00007613"/>
    </source>
</evidence>
<comment type="function">
    <text evidence="7">CyaE is necessary for transport of calmodulin-sensitive adenylate cyclase-hemolysin (cyclolysin).</text>
</comment>
<gene>
    <name evidence="8" type="ORF">SAMN05445850_7280</name>
</gene>
<dbReference type="InterPro" id="IPR028351">
    <property type="entry name" value="CyaE"/>
</dbReference>
<keyword evidence="9" id="KW-1185">Reference proteome</keyword>